<sequence>MTSSESVLTQFILMLITFIVLFYICCFMIKRKFPFTKISKTYTDIKSVIRYGLRTVFLVLFAIIVTAISYHLFKLSLPNLSDFKNDEVGTLFIMVFAIMITSLNWNALLSFGKFLEELTLYFSLKKNNIKNNLHHALANRDEQAIIENHKLISQADTKINLSNDEILVLTATLSKKGYHEDVKKILDQYLYKKQSFLSKILMSNPNAAEHSVEGLDRSFSPSESFKHKLRSYEKIAINISKLLIVVFVIQIVFLMFCNMFNISSAISSIVPIFINLLVIVFIIMKHVKLKKIYIKEIVFNNLSTSKVKIRRPFIDNILLGISLCMLFINIFELLI</sequence>
<evidence type="ECO:0000313" key="2">
    <source>
        <dbReference type="EMBL" id="AJW29184.1"/>
    </source>
</evidence>
<organism evidence="2">
    <name type="scientific">Staphylococcus epidermidis</name>
    <dbReference type="NCBI Taxonomy" id="1282"/>
    <lineage>
        <taxon>Bacteria</taxon>
        <taxon>Bacillati</taxon>
        <taxon>Bacillota</taxon>
        <taxon>Bacilli</taxon>
        <taxon>Bacillales</taxon>
        <taxon>Staphylococcaceae</taxon>
        <taxon>Staphylococcus</taxon>
    </lineage>
</organism>
<protein>
    <submittedName>
        <fullName evidence="2">Uncharacterized protein</fullName>
    </submittedName>
</protein>
<keyword evidence="1" id="KW-1133">Transmembrane helix</keyword>
<reference evidence="2" key="2">
    <citation type="journal article" date="2015" name="J. Antimicrob. Chemother.">
        <title>Linezolid resistance in clinical isolates of Staphylococcus epidermidis from German hospitals and characterization of two cfr-carrying plasmids.</title>
        <authorList>
            <person name="Bender J."/>
            <person name="Strommenger B."/>
            <person name="Steglich M."/>
            <person name="Zimmermann O."/>
            <person name="Fenner I."/>
            <person name="Lensing C."/>
            <person name="Dagwadordsch U."/>
            <person name="Kekule A.S."/>
            <person name="Werner G."/>
            <person name="Layer F."/>
        </authorList>
    </citation>
    <scope>NUCLEOTIDE SEQUENCE</scope>
    <source>
        <strain evidence="2">12-02300</strain>
        <plasmid evidence="2">p12-02300</plasmid>
    </source>
</reference>
<reference evidence="2" key="1">
    <citation type="submission" date="2014-09" db="EMBL/GenBank/DDBJ databases">
        <authorList>
            <person name="Bender J.K."/>
            <person name="Strommenger B."/>
            <person name="Steglich M."/>
            <person name="Zimmermann O."/>
            <person name="Fenner I."/>
            <person name="Lensing C."/>
            <person name="Dagwadordsch U."/>
            <person name="Werner G."/>
            <person name="Layer F."/>
        </authorList>
    </citation>
    <scope>NUCLEOTIDE SEQUENCE</scope>
    <source>
        <strain evidence="2">12-02300</strain>
        <plasmid evidence="2">p12-02300</plasmid>
    </source>
</reference>
<name>A0A0D4ZYE5_STAEP</name>
<accession>A0A0D4ZYE5</accession>
<dbReference type="RefSeq" id="WP_063280100.1">
    <property type="nucleotide sequence ID" value="NZ_LWAS01000011.1"/>
</dbReference>
<keyword evidence="2" id="KW-0614">Plasmid</keyword>
<feature type="transmembrane region" description="Helical" evidence="1">
    <location>
        <begin position="262"/>
        <end position="284"/>
    </location>
</feature>
<keyword evidence="1" id="KW-0812">Transmembrane</keyword>
<feature type="transmembrane region" description="Helical" evidence="1">
    <location>
        <begin position="235"/>
        <end position="256"/>
    </location>
</feature>
<feature type="transmembrane region" description="Helical" evidence="1">
    <location>
        <begin position="51"/>
        <end position="73"/>
    </location>
</feature>
<feature type="transmembrane region" description="Helical" evidence="1">
    <location>
        <begin position="313"/>
        <end position="331"/>
    </location>
</feature>
<evidence type="ECO:0000256" key="1">
    <source>
        <dbReference type="SAM" id="Phobius"/>
    </source>
</evidence>
<feature type="transmembrane region" description="Helical" evidence="1">
    <location>
        <begin position="12"/>
        <end position="30"/>
    </location>
</feature>
<feature type="transmembrane region" description="Helical" evidence="1">
    <location>
        <begin position="93"/>
        <end position="115"/>
    </location>
</feature>
<proteinExistence type="predicted"/>
<dbReference type="AlphaFoldDB" id="A0A0D4ZYE5"/>
<dbReference type="EMBL" id="KM521837">
    <property type="protein sequence ID" value="AJW29184.1"/>
    <property type="molecule type" value="Genomic_DNA"/>
</dbReference>
<geneLocation type="plasmid" evidence="2">
    <name>p12-02300</name>
</geneLocation>
<keyword evidence="1" id="KW-0472">Membrane</keyword>